<evidence type="ECO:0000313" key="3">
    <source>
        <dbReference type="EMBL" id="RVT59057.1"/>
    </source>
</evidence>
<gene>
    <name evidence="3" type="ORF">EM808_19930</name>
</gene>
<dbReference type="Proteomes" id="UP000288024">
    <property type="component" value="Unassembled WGS sequence"/>
</dbReference>
<dbReference type="InterPro" id="IPR036162">
    <property type="entry name" value="Resolvase-like_N_sf"/>
</dbReference>
<comment type="caution">
    <text evidence="3">The sequence shown here is derived from an EMBL/GenBank/DDBJ whole genome shotgun (WGS) entry which is preliminary data.</text>
</comment>
<protein>
    <submittedName>
        <fullName evidence="3">Recombinase family protein</fullName>
    </submittedName>
</protein>
<dbReference type="Pfam" id="PF07508">
    <property type="entry name" value="Recombinase"/>
    <property type="match status" value="1"/>
</dbReference>
<proteinExistence type="predicted"/>
<dbReference type="SMART" id="SM00857">
    <property type="entry name" value="Resolvase"/>
    <property type="match status" value="1"/>
</dbReference>
<organism evidence="3 4">
    <name type="scientific">Niallia taxi</name>
    <dbReference type="NCBI Taxonomy" id="2499688"/>
    <lineage>
        <taxon>Bacteria</taxon>
        <taxon>Bacillati</taxon>
        <taxon>Bacillota</taxon>
        <taxon>Bacilli</taxon>
        <taxon>Bacillales</taxon>
        <taxon>Bacillaceae</taxon>
        <taxon>Niallia</taxon>
    </lineage>
</organism>
<dbReference type="InterPro" id="IPR011109">
    <property type="entry name" value="DNA_bind_recombinase_dom"/>
</dbReference>
<dbReference type="RefSeq" id="WP_127740045.1">
    <property type="nucleotide sequence ID" value="NZ_RZTZ01000010.1"/>
</dbReference>
<dbReference type="Gene3D" id="3.40.50.1390">
    <property type="entry name" value="Resolvase, N-terminal catalytic domain"/>
    <property type="match status" value="1"/>
</dbReference>
<dbReference type="InterPro" id="IPR050639">
    <property type="entry name" value="SSR_resolvase"/>
</dbReference>
<name>A0A437K6M5_9BACI</name>
<dbReference type="Gene3D" id="3.90.1750.20">
    <property type="entry name" value="Putative Large Serine Recombinase, Chain B, Domain 2"/>
    <property type="match status" value="1"/>
</dbReference>
<feature type="domain" description="Recombinase" evidence="2">
    <location>
        <begin position="159"/>
        <end position="270"/>
    </location>
</feature>
<evidence type="ECO:0000259" key="1">
    <source>
        <dbReference type="PROSITE" id="PS51736"/>
    </source>
</evidence>
<evidence type="ECO:0000259" key="2">
    <source>
        <dbReference type="PROSITE" id="PS51737"/>
    </source>
</evidence>
<dbReference type="PANTHER" id="PTHR30461:SF23">
    <property type="entry name" value="DNA RECOMBINASE-RELATED"/>
    <property type="match status" value="1"/>
</dbReference>
<dbReference type="SUPFAM" id="SSF53041">
    <property type="entry name" value="Resolvase-like"/>
    <property type="match status" value="1"/>
</dbReference>
<dbReference type="CDD" id="cd00338">
    <property type="entry name" value="Ser_Recombinase"/>
    <property type="match status" value="1"/>
</dbReference>
<feature type="domain" description="Resolvase/invertase-type recombinase catalytic" evidence="1">
    <location>
        <begin position="8"/>
        <end position="152"/>
    </location>
</feature>
<dbReference type="PROSITE" id="PS51737">
    <property type="entry name" value="RECOMBINASE_DNA_BIND"/>
    <property type="match status" value="1"/>
</dbReference>
<dbReference type="InterPro" id="IPR038109">
    <property type="entry name" value="DNA_bind_recomb_sf"/>
</dbReference>
<dbReference type="GO" id="GO:0003677">
    <property type="term" value="F:DNA binding"/>
    <property type="evidence" value="ECO:0007669"/>
    <property type="project" value="InterPro"/>
</dbReference>
<reference evidence="3 4" key="1">
    <citation type="submission" date="2019-01" db="EMBL/GenBank/DDBJ databases">
        <title>Bacillus sp. M5HDSG1-1, whole genome shotgun sequence.</title>
        <authorList>
            <person name="Tuo L."/>
        </authorList>
    </citation>
    <scope>NUCLEOTIDE SEQUENCE [LARGE SCALE GENOMIC DNA]</scope>
    <source>
        <strain evidence="3 4">M5HDSG1-1</strain>
    </source>
</reference>
<dbReference type="GO" id="GO:0000150">
    <property type="term" value="F:DNA strand exchange activity"/>
    <property type="evidence" value="ECO:0007669"/>
    <property type="project" value="InterPro"/>
</dbReference>
<sequence>MAKGHKKLVAIYVRKSRLKDADSMEISRQLELLTDYAEKNNMEYEVFSEEGSSEDWNRAEFQRMLMELKRNIYDGVLCTDQDRITRDRTDFGLFVRFMKAEALQFYTLNKTYNFMNDEDVFVTGIQSEMDNHFMRMTKRKLRRGRIQAIKKGVYFGIAPYGYAKDEQKHLLPHPEESKVVEDIYRMYVHEGLNQAEICEQLTLTGKKTRAGKNFTPRTTSLILSNIAYRGTVHYELQGEDVITVEEAHPALVDASTYNKAQELRAGKRKVPQASQRGVYTLSRLLVCPSCGQTLSFCMKYAKRSGRNNLDKSQRELYLLNCYASKSQKAKQEHTGERCKNNATKSSRVEEVVFSKLNQHLTDLDTKIEAIVAGDTSFLSSVAIKQQELTLQYNKLDEQKKRVQDGFKAGIYEQDEATAEIKAIKEQQLQIEKELTGLEGADAKSEVDKHKKAKAKIEMLLSMDTEANPTKANKLLHDVIDKVYYWKELSDRDGKPKPFEIRIVYKEEQV</sequence>
<dbReference type="PANTHER" id="PTHR30461">
    <property type="entry name" value="DNA-INVERTASE FROM LAMBDOID PROPHAGE"/>
    <property type="match status" value="1"/>
</dbReference>
<evidence type="ECO:0000313" key="4">
    <source>
        <dbReference type="Proteomes" id="UP000288024"/>
    </source>
</evidence>
<dbReference type="Pfam" id="PF00239">
    <property type="entry name" value="Resolvase"/>
    <property type="match status" value="1"/>
</dbReference>
<accession>A0A437K6M5</accession>
<dbReference type="AlphaFoldDB" id="A0A437K6M5"/>
<dbReference type="EMBL" id="RZTZ01000010">
    <property type="protein sequence ID" value="RVT59057.1"/>
    <property type="molecule type" value="Genomic_DNA"/>
</dbReference>
<dbReference type="InterPro" id="IPR006119">
    <property type="entry name" value="Resolv_N"/>
</dbReference>
<keyword evidence="4" id="KW-1185">Reference proteome</keyword>
<dbReference type="PROSITE" id="PS51736">
    <property type="entry name" value="RECOMBINASES_3"/>
    <property type="match status" value="1"/>
</dbReference>